<organism evidence="4">
    <name type="scientific">Drosophila rhopaloa</name>
    <name type="common">Fruit fly</name>
    <dbReference type="NCBI Taxonomy" id="1041015"/>
    <lineage>
        <taxon>Eukaryota</taxon>
        <taxon>Metazoa</taxon>
        <taxon>Ecdysozoa</taxon>
        <taxon>Arthropoda</taxon>
        <taxon>Hexapoda</taxon>
        <taxon>Insecta</taxon>
        <taxon>Pterygota</taxon>
        <taxon>Neoptera</taxon>
        <taxon>Endopterygota</taxon>
        <taxon>Diptera</taxon>
        <taxon>Brachycera</taxon>
        <taxon>Muscomorpha</taxon>
        <taxon>Ephydroidea</taxon>
        <taxon>Drosophilidae</taxon>
        <taxon>Drosophila</taxon>
        <taxon>Sophophora</taxon>
    </lineage>
</organism>
<protein>
    <submittedName>
        <fullName evidence="4">Uncharacterized protein LOC108048999</fullName>
    </submittedName>
</protein>
<proteinExistence type="predicted"/>
<evidence type="ECO:0000313" key="4">
    <source>
        <dbReference type="RefSeq" id="XP_016985472.1"/>
    </source>
</evidence>
<keyword evidence="1" id="KW-0732">Signal</keyword>
<dbReference type="OrthoDB" id="10522932at2759"/>
<reference evidence="2" key="3">
    <citation type="submission" date="2025-05" db="UniProtKB">
        <authorList>
            <consortium name="EnsemblMetazoa"/>
        </authorList>
    </citation>
    <scope>IDENTIFICATION</scope>
</reference>
<keyword evidence="3" id="KW-1185">Reference proteome</keyword>
<feature type="chain" id="PRO_5028114761" evidence="1">
    <location>
        <begin position="23"/>
        <end position="173"/>
    </location>
</feature>
<dbReference type="EnsemblMetazoa" id="XM_017129983.1">
    <property type="protein sequence ID" value="XP_016985472.1"/>
    <property type="gene ID" value="LOC108048999"/>
</dbReference>
<dbReference type="GeneID" id="108048999"/>
<sequence>MKYSYLMLTFLYGLIICGGVWASGEPKCKLNEDLNANDMADEEHEHLDDSVVTLPFKFIGHHLKQELHRLRDNMAVLNDVNQRSNRIVQPKRKLPVQRGVLSRMQASGIPEVIQEMTRRAFNQLEDSKNITELLPSVNLESLINHNPLNGANHVVFYKVHTLKLANQTLSVIR</sequence>
<accession>A0A6P4F571</accession>
<dbReference type="RefSeq" id="XP_016985472.1">
    <property type="nucleotide sequence ID" value="XM_017129983.1"/>
</dbReference>
<evidence type="ECO:0000256" key="1">
    <source>
        <dbReference type="SAM" id="SignalP"/>
    </source>
</evidence>
<evidence type="ECO:0000313" key="2">
    <source>
        <dbReference type="EnsemblMetazoa" id="XP_016985472.1"/>
    </source>
</evidence>
<dbReference type="Proteomes" id="UP001652680">
    <property type="component" value="Unassembled WGS sequence"/>
</dbReference>
<feature type="signal peptide" evidence="1">
    <location>
        <begin position="1"/>
        <end position="22"/>
    </location>
</feature>
<dbReference type="OMA" id="GFESEMD"/>
<reference evidence="4" key="2">
    <citation type="submission" date="2025-04" db="UniProtKB">
        <authorList>
            <consortium name="RefSeq"/>
        </authorList>
    </citation>
    <scope>IDENTIFICATION</scope>
</reference>
<dbReference type="AlphaFoldDB" id="A0A6P4F571"/>
<gene>
    <name evidence="4" type="primary">LOC108048999</name>
    <name evidence="2" type="synonym">108048999</name>
</gene>
<name>A0A6P4F571_DRORH</name>
<reference evidence="3" key="1">
    <citation type="journal article" date="2021" name="Elife">
        <title>Highly contiguous assemblies of 101 drosophilid genomes.</title>
        <authorList>
            <person name="Kim B.Y."/>
            <person name="Wang J.R."/>
            <person name="Miller D.E."/>
            <person name="Barmina O."/>
            <person name="Delaney E."/>
            <person name="Thompson A."/>
            <person name="Comeault A.A."/>
            <person name="Peede D."/>
            <person name="D'Agostino E.R."/>
            <person name="Pelaez J."/>
            <person name="Aguilar J.M."/>
            <person name="Haji D."/>
            <person name="Matsunaga T."/>
            <person name="Armstrong E.E."/>
            <person name="Zych M."/>
            <person name="Ogawa Y."/>
            <person name="Stamenkovic-Radak M."/>
            <person name="Jelic M."/>
            <person name="Veselinovic M.S."/>
            <person name="Tanaskovic M."/>
            <person name="Eric P."/>
            <person name="Gao J.J."/>
            <person name="Katoh T.K."/>
            <person name="Toda M.J."/>
            <person name="Watabe H."/>
            <person name="Watada M."/>
            <person name="Davis J.S."/>
            <person name="Moyle L.C."/>
            <person name="Manoli G."/>
            <person name="Bertolini E."/>
            <person name="Kostal V."/>
            <person name="Hawley R.S."/>
            <person name="Takahashi A."/>
            <person name="Jones C.D."/>
            <person name="Price D.K."/>
            <person name="Whiteman N."/>
            <person name="Kopp A."/>
            <person name="Matute D.R."/>
            <person name="Petrov D.A."/>
        </authorList>
    </citation>
    <scope>NUCLEOTIDE SEQUENCE [LARGE SCALE GENOMIC DNA]</scope>
</reference>
<evidence type="ECO:0000313" key="3">
    <source>
        <dbReference type="Proteomes" id="UP001652680"/>
    </source>
</evidence>